<evidence type="ECO:0000256" key="15">
    <source>
        <dbReference type="ARBA" id="ARBA00023328"/>
    </source>
</evidence>
<evidence type="ECO:0000256" key="8">
    <source>
        <dbReference type="ARBA" id="ARBA00022776"/>
    </source>
</evidence>
<feature type="compositionally biased region" description="Basic and acidic residues" evidence="16">
    <location>
        <begin position="536"/>
        <end position="546"/>
    </location>
</feature>
<feature type="compositionally biased region" description="Basic and acidic residues" evidence="16">
    <location>
        <begin position="332"/>
        <end position="353"/>
    </location>
</feature>
<dbReference type="InterPro" id="IPR007128">
    <property type="entry name" value="PMF1/Nnf1"/>
</dbReference>
<dbReference type="GO" id="GO:0007059">
    <property type="term" value="P:chromosome segregation"/>
    <property type="evidence" value="ECO:0007669"/>
    <property type="project" value="TreeGrafter"/>
</dbReference>
<reference evidence="20" key="1">
    <citation type="journal article" date="2014" name="Genome Announc.">
        <title>Draft genome sequence of the formaldehyde-resistant fungus Byssochlamys spectabilis No. 5 (anamorph Paecilomyces variotii No. 5) (NBRC109023).</title>
        <authorList>
            <person name="Oka T."/>
            <person name="Ekino K."/>
            <person name="Fukuda K."/>
            <person name="Nomura Y."/>
        </authorList>
    </citation>
    <scope>NUCLEOTIDE SEQUENCE [LARGE SCALE GENOMIC DNA]</scope>
    <source>
        <strain evidence="20">No. 5 / NBRC 109023</strain>
    </source>
</reference>
<feature type="domain" description="Cytochrome b561" evidence="18">
    <location>
        <begin position="33"/>
        <end position="228"/>
    </location>
</feature>
<dbReference type="HOGENOM" id="CLU_007077_1_0_1"/>
<evidence type="ECO:0000256" key="4">
    <source>
        <dbReference type="ARBA" id="ARBA00022448"/>
    </source>
</evidence>
<feature type="compositionally biased region" description="Polar residues" evidence="16">
    <location>
        <begin position="714"/>
        <end position="725"/>
    </location>
</feature>
<accession>V5F947</accession>
<feature type="compositionally biased region" description="Pro residues" evidence="16">
    <location>
        <begin position="687"/>
        <end position="707"/>
    </location>
</feature>
<feature type="compositionally biased region" description="Low complexity" evidence="16">
    <location>
        <begin position="674"/>
        <end position="686"/>
    </location>
</feature>
<dbReference type="CDD" id="cd08760">
    <property type="entry name" value="Cyt_b561_FRRS1_like"/>
    <property type="match status" value="1"/>
</dbReference>
<feature type="transmembrane region" description="Helical" evidence="17">
    <location>
        <begin position="65"/>
        <end position="90"/>
    </location>
</feature>
<evidence type="ECO:0000256" key="7">
    <source>
        <dbReference type="ARBA" id="ARBA00022692"/>
    </source>
</evidence>
<evidence type="ECO:0000256" key="2">
    <source>
        <dbReference type="ARBA" id="ARBA00004370"/>
    </source>
</evidence>
<evidence type="ECO:0000256" key="17">
    <source>
        <dbReference type="SAM" id="Phobius"/>
    </source>
</evidence>
<keyword evidence="4" id="KW-0813">Transport</keyword>
<dbReference type="GO" id="GO:0051301">
    <property type="term" value="P:cell division"/>
    <property type="evidence" value="ECO:0007669"/>
    <property type="project" value="UniProtKB-KW"/>
</dbReference>
<dbReference type="GO" id="GO:0005634">
    <property type="term" value="C:nucleus"/>
    <property type="evidence" value="ECO:0007669"/>
    <property type="project" value="UniProtKB-SubCell"/>
</dbReference>
<protein>
    <recommendedName>
        <fullName evidence="18">Cytochrome b561 domain-containing protein</fullName>
    </recommendedName>
</protein>
<evidence type="ECO:0000256" key="9">
    <source>
        <dbReference type="ARBA" id="ARBA00022838"/>
    </source>
</evidence>
<feature type="compositionally biased region" description="Polar residues" evidence="16">
    <location>
        <begin position="478"/>
        <end position="499"/>
    </location>
</feature>
<evidence type="ECO:0000256" key="14">
    <source>
        <dbReference type="ARBA" id="ARBA00023306"/>
    </source>
</evidence>
<evidence type="ECO:0000256" key="13">
    <source>
        <dbReference type="ARBA" id="ARBA00023242"/>
    </source>
</evidence>
<feature type="transmembrane region" description="Helical" evidence="17">
    <location>
        <begin position="257"/>
        <end position="274"/>
    </location>
</feature>
<dbReference type="OrthoDB" id="19261at2759"/>
<feature type="compositionally biased region" description="Basic residues" evidence="16">
    <location>
        <begin position="565"/>
        <end position="576"/>
    </location>
</feature>
<feature type="region of interest" description="Disordered" evidence="16">
    <location>
        <begin position="332"/>
        <end position="405"/>
    </location>
</feature>
<proteinExistence type="predicted"/>
<dbReference type="PANTHER" id="PTHR15459">
    <property type="entry name" value="POLYAMINE-MODULATED FACTOR 1"/>
    <property type="match status" value="1"/>
</dbReference>
<sequence>MSPNPDLTPPGSSTYSSSTMYVGDGTWDTQRNTFLLPNLMGLNFDTMRYNGMGNRFREMAGYRPMIIAHGVIAAIVFLGLVPISVLLMRYYTQFNPFWAYKLHVWCQVLTLLLTTVVFVLGWFAVGPQRSLTNPHHGIGLAIYVMVITQVLWGWVIHKTEKGARKFHVPLKIMLHRWLGRALTILGIVQIPLGLTLYGSPESLFILYAIAGFLLLAVWFILSYLYDPEERRFESDYDSRGSYASGPSVVEDRHHSNLGRAAAVGAAGAGLAALFRRRDRSRSRTRVYDDSQTSYIDEKYSDEPRRGGWGKRLLELGALVGGAGLAKRYFDKRRDRESDTESGRYRPAHARSDDITDVTGDSLSRVEEGRPPPSHRPLRDRPPSRPPSQGSMDYSSDYYTDYDDRGDKGGHGIRDAILGAGIFAGVRNLFKSRKEKEEQRRVDEVRRHDVEEERLARANSKRRFTGDGFFPRRNRRDSSYYTPTEVTSTDVTRPTHSHLQGESALSGDPVISGGVDQPLSDIPPVPPTHGETPVSYGDHHDYHDHTIGSETEAELAGAASALASSHRPRRRRSTSRRRREDVASPPVSVKVKMHNDGRHVTLRRLTEEEAAASREARRRDRERRGSRRRHGSVSSLSGNEGGSDRWRRVEELERQQAEEIRREQEAAASAGGGASTAHPAPSTSIPPSTVPPPVHPSDIPVPPIPPSSLPYGAGSITSPGTWTGTEASGDYASNRRRRRAERAQARQARQHSVEFT</sequence>
<evidence type="ECO:0000256" key="5">
    <source>
        <dbReference type="ARBA" id="ARBA00022454"/>
    </source>
</evidence>
<evidence type="ECO:0000256" key="10">
    <source>
        <dbReference type="ARBA" id="ARBA00022982"/>
    </source>
</evidence>
<dbReference type="PROSITE" id="PS50939">
    <property type="entry name" value="CYTOCHROME_B561"/>
    <property type="match status" value="1"/>
</dbReference>
<dbReference type="EMBL" id="BAUL01000029">
    <property type="protein sequence ID" value="GAD92559.1"/>
    <property type="molecule type" value="Genomic_DNA"/>
</dbReference>
<keyword evidence="11 17" id="KW-1133">Transmembrane helix</keyword>
<dbReference type="eggNOG" id="ENOG502SCDZ">
    <property type="taxonomic scope" value="Eukaryota"/>
</dbReference>
<feature type="transmembrane region" description="Helical" evidence="17">
    <location>
        <begin position="204"/>
        <end position="225"/>
    </location>
</feature>
<evidence type="ECO:0000256" key="6">
    <source>
        <dbReference type="ARBA" id="ARBA00022618"/>
    </source>
</evidence>
<dbReference type="SMART" id="SM00665">
    <property type="entry name" value="B561"/>
    <property type="match status" value="1"/>
</dbReference>
<keyword evidence="14" id="KW-0131">Cell cycle</keyword>
<dbReference type="PANTHER" id="PTHR15459:SF2">
    <property type="entry name" value="CYTOCHROME B561 DOMAIN-CONTAINING PROTEIN"/>
    <property type="match status" value="1"/>
</dbReference>
<feature type="compositionally biased region" description="Low complexity" evidence="16">
    <location>
        <begin position="386"/>
        <end position="398"/>
    </location>
</feature>
<keyword evidence="13" id="KW-0539">Nucleus</keyword>
<dbReference type="InParanoid" id="V5F947"/>
<keyword evidence="12 17" id="KW-0472">Membrane</keyword>
<dbReference type="GO" id="GO:0000444">
    <property type="term" value="C:MIS12/MIND type complex"/>
    <property type="evidence" value="ECO:0007669"/>
    <property type="project" value="InterPro"/>
</dbReference>
<keyword evidence="20" id="KW-1185">Reference proteome</keyword>
<comment type="subcellular location">
    <subcellularLocation>
        <location evidence="3">Chromosome</location>
        <location evidence="3">Centromere</location>
        <location evidence="3">Kinetochore</location>
    </subcellularLocation>
    <subcellularLocation>
        <location evidence="2">Membrane</location>
    </subcellularLocation>
    <subcellularLocation>
        <location evidence="1">Nucleus</location>
    </subcellularLocation>
</comment>
<keyword evidence="9" id="KW-0995">Kinetochore</keyword>
<evidence type="ECO:0000313" key="20">
    <source>
        <dbReference type="Proteomes" id="UP000018001"/>
    </source>
</evidence>
<feature type="compositionally biased region" description="Basic and acidic residues" evidence="16">
    <location>
        <begin position="592"/>
        <end position="622"/>
    </location>
</feature>
<feature type="region of interest" description="Disordered" evidence="16">
    <location>
        <begin position="465"/>
        <end position="755"/>
    </location>
</feature>
<evidence type="ECO:0000256" key="3">
    <source>
        <dbReference type="ARBA" id="ARBA00004629"/>
    </source>
</evidence>
<dbReference type="GO" id="GO:0016020">
    <property type="term" value="C:membrane"/>
    <property type="evidence" value="ECO:0007669"/>
    <property type="project" value="UniProtKB-SubCell"/>
</dbReference>
<feature type="transmembrane region" description="Helical" evidence="17">
    <location>
        <begin position="102"/>
        <end position="125"/>
    </location>
</feature>
<dbReference type="Proteomes" id="UP000018001">
    <property type="component" value="Unassembled WGS sequence"/>
</dbReference>
<evidence type="ECO:0000256" key="11">
    <source>
        <dbReference type="ARBA" id="ARBA00022989"/>
    </source>
</evidence>
<keyword evidence="10" id="KW-0249">Electron transport</keyword>
<evidence type="ECO:0000256" key="1">
    <source>
        <dbReference type="ARBA" id="ARBA00004123"/>
    </source>
</evidence>
<evidence type="ECO:0000256" key="12">
    <source>
        <dbReference type="ARBA" id="ARBA00023136"/>
    </source>
</evidence>
<keyword evidence="5" id="KW-0158">Chromosome</keyword>
<dbReference type="AlphaFoldDB" id="V5F947"/>
<feature type="transmembrane region" description="Helical" evidence="17">
    <location>
        <begin position="137"/>
        <end position="157"/>
    </location>
</feature>
<keyword evidence="8" id="KW-0498">Mitosis</keyword>
<evidence type="ECO:0000256" key="16">
    <source>
        <dbReference type="SAM" id="MobiDB-lite"/>
    </source>
</evidence>
<feature type="transmembrane region" description="Helical" evidence="17">
    <location>
        <begin position="177"/>
        <end position="197"/>
    </location>
</feature>
<evidence type="ECO:0000259" key="18">
    <source>
        <dbReference type="PROSITE" id="PS50939"/>
    </source>
</evidence>
<gene>
    <name evidence="19" type="ORF">PVAR5_1152</name>
</gene>
<organism evidence="19 20">
    <name type="scientific">Byssochlamys spectabilis (strain No. 5 / NBRC 109023)</name>
    <name type="common">Paecilomyces variotii</name>
    <dbReference type="NCBI Taxonomy" id="1356009"/>
    <lineage>
        <taxon>Eukaryota</taxon>
        <taxon>Fungi</taxon>
        <taxon>Dikarya</taxon>
        <taxon>Ascomycota</taxon>
        <taxon>Pezizomycotina</taxon>
        <taxon>Eurotiomycetes</taxon>
        <taxon>Eurotiomycetidae</taxon>
        <taxon>Eurotiales</taxon>
        <taxon>Thermoascaceae</taxon>
        <taxon>Paecilomyces</taxon>
    </lineage>
</organism>
<keyword evidence="6" id="KW-0132">Cell division</keyword>
<dbReference type="Gene3D" id="1.20.120.1770">
    <property type="match status" value="1"/>
</dbReference>
<keyword evidence="15" id="KW-0137">Centromere</keyword>
<feature type="compositionally biased region" description="Basic and acidic residues" evidence="16">
    <location>
        <begin position="641"/>
        <end position="664"/>
    </location>
</feature>
<comment type="caution">
    <text evidence="19">The sequence shown here is derived from an EMBL/GenBank/DDBJ whole genome shotgun (WGS) entry which is preliminary data.</text>
</comment>
<keyword evidence="7 17" id="KW-0812">Transmembrane</keyword>
<evidence type="ECO:0000313" key="19">
    <source>
        <dbReference type="EMBL" id="GAD92559.1"/>
    </source>
</evidence>
<name>V5F947_BYSSN</name>
<feature type="compositionally biased region" description="Low complexity" evidence="16">
    <location>
        <begin position="547"/>
        <end position="564"/>
    </location>
</feature>
<dbReference type="InterPro" id="IPR006593">
    <property type="entry name" value="Cyt_b561/ferric_Rdtase_TM"/>
</dbReference>